<name>A0A2K8KZI3_MARES</name>
<evidence type="ECO:0000256" key="8">
    <source>
        <dbReference type="PIRSR" id="PIRSR004682-1"/>
    </source>
</evidence>
<dbReference type="Gene3D" id="3.40.50.1000">
    <property type="entry name" value="HAD superfamily/HAD-like"/>
    <property type="match status" value="1"/>
</dbReference>
<keyword evidence="12" id="KW-1185">Reference proteome</keyword>
<reference evidence="11 12" key="1">
    <citation type="submission" date="2016-12" db="EMBL/GenBank/DDBJ databases">
        <title>Isolation and genomic insights into novel planktonic Zetaproteobacteria from stratified waters of the Chesapeake Bay.</title>
        <authorList>
            <person name="McAllister S.M."/>
            <person name="Kato S."/>
            <person name="Chan C.S."/>
            <person name="Chiu B.K."/>
            <person name="Field E.K."/>
        </authorList>
    </citation>
    <scope>NUCLEOTIDE SEQUENCE [LARGE SCALE GENOMIC DNA]</scope>
    <source>
        <strain evidence="11 12">CP-5</strain>
    </source>
</reference>
<comment type="similarity">
    <text evidence="7">Belongs to the gmhB family.</text>
</comment>
<evidence type="ECO:0000313" key="12">
    <source>
        <dbReference type="Proteomes" id="UP000231701"/>
    </source>
</evidence>
<feature type="site" description="Contributes to substrate recognition" evidence="9">
    <location>
        <position position="110"/>
    </location>
</feature>
<organism evidence="11 12">
    <name type="scientific">Mariprofundus aestuarium</name>
    <dbReference type="NCBI Taxonomy" id="1921086"/>
    <lineage>
        <taxon>Bacteria</taxon>
        <taxon>Pseudomonadati</taxon>
        <taxon>Pseudomonadota</taxon>
        <taxon>Candidatius Mariprofundia</taxon>
        <taxon>Mariprofundales</taxon>
        <taxon>Mariprofundaceae</taxon>
        <taxon>Mariprofundus</taxon>
    </lineage>
</organism>
<dbReference type="GO" id="GO:0005975">
    <property type="term" value="P:carbohydrate metabolic process"/>
    <property type="evidence" value="ECO:0007669"/>
    <property type="project" value="InterPro"/>
</dbReference>
<dbReference type="NCBIfam" id="TIGR01656">
    <property type="entry name" value="Histidinol-ppas"/>
    <property type="match status" value="1"/>
</dbReference>
<dbReference type="EMBL" id="CP018799">
    <property type="protein sequence ID" value="ATX80353.1"/>
    <property type="molecule type" value="Genomic_DNA"/>
</dbReference>
<feature type="site" description="Stabilizes the phosphoryl group" evidence="9">
    <location>
        <position position="59"/>
    </location>
</feature>
<dbReference type="SUPFAM" id="SSF56784">
    <property type="entry name" value="HAD-like"/>
    <property type="match status" value="1"/>
</dbReference>
<proteinExistence type="inferred from homology"/>
<keyword evidence="3 10" id="KW-0479">Metal-binding</keyword>
<dbReference type="Proteomes" id="UP000231701">
    <property type="component" value="Chromosome"/>
</dbReference>
<dbReference type="NCBIfam" id="TIGR01662">
    <property type="entry name" value="HAD-SF-IIIA"/>
    <property type="match status" value="1"/>
</dbReference>
<feature type="binding site" evidence="10">
    <location>
        <position position="98"/>
    </location>
    <ligand>
        <name>Zn(2+)</name>
        <dbReference type="ChEBI" id="CHEBI:29105"/>
    </ligand>
</feature>
<feature type="binding site" evidence="10">
    <location>
        <position position="100"/>
    </location>
    <ligand>
        <name>Zn(2+)</name>
        <dbReference type="ChEBI" id="CHEBI:29105"/>
    </ligand>
</feature>
<gene>
    <name evidence="11" type="ORF">Ga0123461_1947</name>
</gene>
<feature type="site" description="Contributes to substrate recognition" evidence="9">
    <location>
        <position position="109"/>
    </location>
</feature>
<keyword evidence="5 7" id="KW-0119">Carbohydrate metabolism</keyword>
<evidence type="ECO:0000256" key="1">
    <source>
        <dbReference type="ARBA" id="ARBA00004496"/>
    </source>
</evidence>
<sequence length="192" mass="20463">MSNQPVFFIPKAVLLDRDGVINFDSPDYILTPEQWIPIPGSLEAIARLTQTGISVTIVSNQSALGRGMMGQETFSAIHAKMMLAIEQAGGFITHVAYCPHGPEDACLCRKPLPGMVHDSLVALELSDSPEQALFIGDSIRDVEAASAAGVPAMLVQSGYGDSDAILQKSRLLMPDIMAFADLAAAVDFIMGE</sequence>
<dbReference type="CDD" id="cd07503">
    <property type="entry name" value="HAD_HisB-N"/>
    <property type="match status" value="1"/>
</dbReference>
<protein>
    <recommendedName>
        <fullName evidence="6 7">D,D-heptose 1,7-bisphosphate phosphatase</fullName>
        <ecNumber evidence="7">3.1.3.-</ecNumber>
    </recommendedName>
</protein>
<keyword evidence="4 7" id="KW-0378">Hydrolase</keyword>
<evidence type="ECO:0000256" key="7">
    <source>
        <dbReference type="PIRNR" id="PIRNR004682"/>
    </source>
</evidence>
<dbReference type="AlphaFoldDB" id="A0A2K8KZI3"/>
<dbReference type="PIRSF" id="PIRSF004682">
    <property type="entry name" value="GmhB"/>
    <property type="match status" value="1"/>
</dbReference>
<feature type="active site" description="Nucleophile" evidence="8">
    <location>
        <position position="16"/>
    </location>
</feature>
<dbReference type="InterPro" id="IPR006543">
    <property type="entry name" value="Histidinol-phos"/>
</dbReference>
<dbReference type="InterPro" id="IPR036412">
    <property type="entry name" value="HAD-like_sf"/>
</dbReference>
<dbReference type="Pfam" id="PF13242">
    <property type="entry name" value="Hydrolase_like"/>
    <property type="match status" value="1"/>
</dbReference>
<feature type="binding site" evidence="10">
    <location>
        <position position="16"/>
    </location>
    <ligand>
        <name>Mg(2+)</name>
        <dbReference type="ChEBI" id="CHEBI:18420"/>
    </ligand>
</feature>
<evidence type="ECO:0000256" key="5">
    <source>
        <dbReference type="ARBA" id="ARBA00023277"/>
    </source>
</evidence>
<feature type="binding site" evidence="10">
    <location>
        <position position="108"/>
    </location>
    <ligand>
        <name>Zn(2+)</name>
        <dbReference type="ChEBI" id="CHEBI:29105"/>
    </ligand>
</feature>
<evidence type="ECO:0000256" key="6">
    <source>
        <dbReference type="ARBA" id="ARBA00031828"/>
    </source>
</evidence>
<dbReference type="InterPro" id="IPR023214">
    <property type="entry name" value="HAD_sf"/>
</dbReference>
<dbReference type="RefSeq" id="WP_232710126.1">
    <property type="nucleotide sequence ID" value="NZ_CP018799.1"/>
</dbReference>
<dbReference type="InterPro" id="IPR004446">
    <property type="entry name" value="Heptose_bisP_phosphatase"/>
</dbReference>
<feature type="binding site" evidence="10">
    <location>
        <position position="137"/>
    </location>
    <ligand>
        <name>Mg(2+)</name>
        <dbReference type="ChEBI" id="CHEBI:18420"/>
    </ligand>
</feature>
<dbReference type="GO" id="GO:0016791">
    <property type="term" value="F:phosphatase activity"/>
    <property type="evidence" value="ECO:0007669"/>
    <property type="project" value="InterPro"/>
</dbReference>
<evidence type="ECO:0000256" key="10">
    <source>
        <dbReference type="PIRSR" id="PIRSR004682-4"/>
    </source>
</evidence>
<dbReference type="PANTHER" id="PTHR42891:SF1">
    <property type="entry name" value="D-GLYCERO-BETA-D-MANNO-HEPTOSE-1,7-BISPHOSPHATE 7-PHOSPHATASE"/>
    <property type="match status" value="1"/>
</dbReference>
<comment type="cofactor">
    <cofactor evidence="10">
        <name>Zn(2+)</name>
        <dbReference type="ChEBI" id="CHEBI:29105"/>
    </cofactor>
</comment>
<feature type="binding site" evidence="10">
    <location>
        <position position="18"/>
    </location>
    <ligand>
        <name>Mg(2+)</name>
        <dbReference type="ChEBI" id="CHEBI:18420"/>
    </ligand>
</feature>
<dbReference type="GO" id="GO:0046872">
    <property type="term" value="F:metal ion binding"/>
    <property type="evidence" value="ECO:0007669"/>
    <property type="project" value="UniProtKB-KW"/>
</dbReference>
<dbReference type="EC" id="3.1.3.-" evidence="7"/>
<keyword evidence="10" id="KW-0862">Zinc</keyword>
<evidence type="ECO:0000256" key="9">
    <source>
        <dbReference type="PIRSR" id="PIRSR004682-3"/>
    </source>
</evidence>
<dbReference type="PANTHER" id="PTHR42891">
    <property type="entry name" value="D-GLYCERO-BETA-D-MANNO-HEPTOSE-1,7-BISPHOSPHATE 7-PHOSPHATASE"/>
    <property type="match status" value="1"/>
</dbReference>
<dbReference type="KEGG" id="maes:Ga0123461_1947"/>
<dbReference type="GO" id="GO:0005737">
    <property type="term" value="C:cytoplasm"/>
    <property type="evidence" value="ECO:0007669"/>
    <property type="project" value="UniProtKB-SubCell"/>
</dbReference>
<comment type="cofactor">
    <cofactor evidence="10">
        <name>Mg(2+)</name>
        <dbReference type="ChEBI" id="CHEBI:18420"/>
    </cofactor>
</comment>
<dbReference type="InterPro" id="IPR006549">
    <property type="entry name" value="HAD-SF_hydro_IIIA"/>
</dbReference>
<feature type="binding site" evidence="10">
    <location>
        <position position="106"/>
    </location>
    <ligand>
        <name>Zn(2+)</name>
        <dbReference type="ChEBI" id="CHEBI:29105"/>
    </ligand>
</feature>
<evidence type="ECO:0000256" key="3">
    <source>
        <dbReference type="ARBA" id="ARBA00022723"/>
    </source>
</evidence>
<evidence type="ECO:0000256" key="4">
    <source>
        <dbReference type="ARBA" id="ARBA00022801"/>
    </source>
</evidence>
<evidence type="ECO:0000256" key="2">
    <source>
        <dbReference type="ARBA" id="ARBA00022490"/>
    </source>
</evidence>
<comment type="subcellular location">
    <subcellularLocation>
        <location evidence="1 7">Cytoplasm</location>
    </subcellularLocation>
</comment>
<accession>A0A2K8KZI3</accession>
<feature type="active site" description="Proton donor" evidence="8">
    <location>
        <position position="18"/>
    </location>
</feature>
<keyword evidence="10" id="KW-0460">Magnesium</keyword>
<evidence type="ECO:0000313" key="11">
    <source>
        <dbReference type="EMBL" id="ATX80353.1"/>
    </source>
</evidence>
<keyword evidence="2 7" id="KW-0963">Cytoplasm</keyword>